<dbReference type="PANTHER" id="PTHR12705">
    <property type="entry name" value="ORIGIN RECOGNITION COMPLEX SUBUNIT 5"/>
    <property type="match status" value="1"/>
</dbReference>
<dbReference type="SUPFAM" id="SSF52540">
    <property type="entry name" value="P-loop containing nucleoside triphosphate hydrolases"/>
    <property type="match status" value="1"/>
</dbReference>
<dbReference type="InterPro" id="IPR049945">
    <property type="entry name" value="AAA_22"/>
</dbReference>
<accession>A0ABR2GZM6</accession>
<dbReference type="Pfam" id="PF13401">
    <property type="entry name" value="AAA_22"/>
    <property type="match status" value="1"/>
</dbReference>
<name>A0ABR2GZM6_9EUKA</name>
<dbReference type="InterPro" id="IPR020796">
    <property type="entry name" value="ORC5"/>
</dbReference>
<feature type="domain" description="ORC1/DEAH AAA+ ATPase" evidence="1">
    <location>
        <begin position="28"/>
        <end position="139"/>
    </location>
</feature>
<sequence length="374" mass="42719">MEYCESNIPLCRENQFKQLSQAVFNNFRLIIVSGPVSSGKTTTVKRFFDQILKENQNVRCSHVYIDVGNTISDVLSKVANQIGNINRRIRTFQNLEQYIDDSNKKTLIAFDSFDLLGDANALALFTQAEAIVDSKSMPNFTFIFITHVNPGLLLKLPLSFYSIQFPAYNNCEIEKIVSSYIQVNEQMPSLIKKILEIVGPITVDIRDIIFIAHKISRFTKLTQNELAQISIRTLNKMRSQQTCRINDLPTLASFILLALYIGTKTSVMSDLMRFARSLKKKKKRSVLFEKNDYVPMERVIALTKALIYSHSDKKIDFDYAGYIQIQNLADLELISIRGDLFGGEAKLVNMASEQEIFAIAQKFNIRIDEYVSEK</sequence>
<proteinExistence type="predicted"/>
<organism evidence="2 3">
    <name type="scientific">Tritrichomonas musculus</name>
    <dbReference type="NCBI Taxonomy" id="1915356"/>
    <lineage>
        <taxon>Eukaryota</taxon>
        <taxon>Metamonada</taxon>
        <taxon>Parabasalia</taxon>
        <taxon>Tritrichomonadida</taxon>
        <taxon>Tritrichomonadidae</taxon>
        <taxon>Tritrichomonas</taxon>
    </lineage>
</organism>
<evidence type="ECO:0000259" key="1">
    <source>
        <dbReference type="Pfam" id="PF13401"/>
    </source>
</evidence>
<evidence type="ECO:0000313" key="2">
    <source>
        <dbReference type="EMBL" id="KAK8838832.1"/>
    </source>
</evidence>
<comment type="caution">
    <text evidence="2">The sequence shown here is derived from an EMBL/GenBank/DDBJ whole genome shotgun (WGS) entry which is preliminary data.</text>
</comment>
<dbReference type="InterPro" id="IPR027417">
    <property type="entry name" value="P-loop_NTPase"/>
</dbReference>
<evidence type="ECO:0000313" key="3">
    <source>
        <dbReference type="Proteomes" id="UP001470230"/>
    </source>
</evidence>
<gene>
    <name evidence="2" type="ORF">M9Y10_032872</name>
</gene>
<dbReference type="Proteomes" id="UP001470230">
    <property type="component" value="Unassembled WGS sequence"/>
</dbReference>
<keyword evidence="3" id="KW-1185">Reference proteome</keyword>
<dbReference type="Gene3D" id="3.40.50.300">
    <property type="entry name" value="P-loop containing nucleotide triphosphate hydrolases"/>
    <property type="match status" value="1"/>
</dbReference>
<dbReference type="EMBL" id="JAPFFF010000054">
    <property type="protein sequence ID" value="KAK8838832.1"/>
    <property type="molecule type" value="Genomic_DNA"/>
</dbReference>
<protein>
    <recommendedName>
        <fullName evidence="1">ORC1/DEAH AAA+ ATPase domain-containing protein</fullName>
    </recommendedName>
</protein>
<reference evidence="2 3" key="1">
    <citation type="submission" date="2024-04" db="EMBL/GenBank/DDBJ databases">
        <title>Tritrichomonas musculus Genome.</title>
        <authorList>
            <person name="Alves-Ferreira E."/>
            <person name="Grigg M."/>
            <person name="Lorenzi H."/>
            <person name="Galac M."/>
        </authorList>
    </citation>
    <scope>NUCLEOTIDE SEQUENCE [LARGE SCALE GENOMIC DNA]</scope>
    <source>
        <strain evidence="2 3">EAF2021</strain>
    </source>
</reference>
<dbReference type="PANTHER" id="PTHR12705:SF0">
    <property type="entry name" value="ORIGIN RECOGNITION COMPLEX SUBUNIT 5"/>
    <property type="match status" value="1"/>
</dbReference>